<dbReference type="Pfam" id="PF13669">
    <property type="entry name" value="Glyoxalase_4"/>
    <property type="match status" value="1"/>
</dbReference>
<dbReference type="Proteomes" id="UP000326287">
    <property type="component" value="Chromosome"/>
</dbReference>
<dbReference type="PROSITE" id="PS51819">
    <property type="entry name" value="VOC"/>
    <property type="match status" value="1"/>
</dbReference>
<proteinExistence type="predicted"/>
<dbReference type="OrthoDB" id="9792173at2"/>
<reference evidence="3 4" key="1">
    <citation type="submission" date="2019-02" db="EMBL/GenBank/DDBJ databases">
        <authorList>
            <person name="Li S.-H."/>
        </authorList>
    </citation>
    <scope>NUCLEOTIDE SEQUENCE [LARGE SCALE GENOMIC DNA]</scope>
    <source>
        <strain evidence="3 4">IMCC14385</strain>
    </source>
</reference>
<dbReference type="GO" id="GO:0046872">
    <property type="term" value="F:metal ion binding"/>
    <property type="evidence" value="ECO:0007669"/>
    <property type="project" value="UniProtKB-KW"/>
</dbReference>
<evidence type="ECO:0000313" key="3">
    <source>
        <dbReference type="EMBL" id="QFU76471.1"/>
    </source>
</evidence>
<dbReference type="InterPro" id="IPR037523">
    <property type="entry name" value="VOC_core"/>
</dbReference>
<dbReference type="PANTHER" id="PTHR43048">
    <property type="entry name" value="METHYLMALONYL-COA EPIMERASE"/>
    <property type="match status" value="1"/>
</dbReference>
<evidence type="ECO:0000256" key="1">
    <source>
        <dbReference type="ARBA" id="ARBA00022723"/>
    </source>
</evidence>
<sequence>MNDVRQLLCDYILCPAHVGYVVEDLQGALTEAMRLYGIKPGSIRQVPSPDQPAETRFAFFEVGGLAFEYIQPCSEKFRELLFASPSGGGGINHIAWCVSDIHAAVAVLAEAGVRPGYVTPDGVISTGEKLMVYLDPNTTGGQLVELIQESQR</sequence>
<accession>A0A5P9NKV8</accession>
<dbReference type="GO" id="GO:0046491">
    <property type="term" value="P:L-methylmalonyl-CoA metabolic process"/>
    <property type="evidence" value="ECO:0007669"/>
    <property type="project" value="TreeGrafter"/>
</dbReference>
<dbReference type="RefSeq" id="WP_153239613.1">
    <property type="nucleotide sequence ID" value="NZ_CP036422.1"/>
</dbReference>
<protein>
    <recommendedName>
        <fullName evidence="2">VOC domain-containing protein</fullName>
    </recommendedName>
</protein>
<dbReference type="AlphaFoldDB" id="A0A5P9NKV8"/>
<evidence type="ECO:0000313" key="4">
    <source>
        <dbReference type="Proteomes" id="UP000326287"/>
    </source>
</evidence>
<keyword evidence="4" id="KW-1185">Reference proteome</keyword>
<gene>
    <name evidence="3" type="ORF">EY643_12830</name>
</gene>
<feature type="domain" description="VOC" evidence="2">
    <location>
        <begin position="17"/>
        <end position="149"/>
    </location>
</feature>
<dbReference type="SUPFAM" id="SSF54593">
    <property type="entry name" value="Glyoxalase/Bleomycin resistance protein/Dihydroxybiphenyl dioxygenase"/>
    <property type="match status" value="1"/>
</dbReference>
<name>A0A5P9NKV8_9GAMM</name>
<dbReference type="EMBL" id="CP036422">
    <property type="protein sequence ID" value="QFU76471.1"/>
    <property type="molecule type" value="Genomic_DNA"/>
</dbReference>
<dbReference type="InterPro" id="IPR029068">
    <property type="entry name" value="Glyas_Bleomycin-R_OHBP_Dase"/>
</dbReference>
<dbReference type="Gene3D" id="3.10.180.10">
    <property type="entry name" value="2,3-Dihydroxybiphenyl 1,2-Dioxygenase, domain 1"/>
    <property type="match status" value="1"/>
</dbReference>
<dbReference type="PANTHER" id="PTHR43048:SF3">
    <property type="entry name" value="METHYLMALONYL-COA EPIMERASE, MITOCHONDRIAL"/>
    <property type="match status" value="1"/>
</dbReference>
<evidence type="ECO:0000259" key="2">
    <source>
        <dbReference type="PROSITE" id="PS51819"/>
    </source>
</evidence>
<organism evidence="3 4">
    <name type="scientific">Halioglobus maricola</name>
    <dbReference type="NCBI Taxonomy" id="2601894"/>
    <lineage>
        <taxon>Bacteria</taxon>
        <taxon>Pseudomonadati</taxon>
        <taxon>Pseudomonadota</taxon>
        <taxon>Gammaproteobacteria</taxon>
        <taxon>Cellvibrionales</taxon>
        <taxon>Halieaceae</taxon>
        <taxon>Halioglobus</taxon>
    </lineage>
</organism>
<dbReference type="KEGG" id="halc:EY643_12830"/>
<keyword evidence="1" id="KW-0479">Metal-binding</keyword>
<dbReference type="InterPro" id="IPR051785">
    <property type="entry name" value="MMCE/EMCE_epimerase"/>
</dbReference>
<dbReference type="GO" id="GO:0004493">
    <property type="term" value="F:methylmalonyl-CoA epimerase activity"/>
    <property type="evidence" value="ECO:0007669"/>
    <property type="project" value="TreeGrafter"/>
</dbReference>